<dbReference type="InterPro" id="IPR007492">
    <property type="entry name" value="LytTR_DNA-bd_dom"/>
</dbReference>
<evidence type="ECO:0000259" key="1">
    <source>
        <dbReference type="PROSITE" id="PS50930"/>
    </source>
</evidence>
<comment type="caution">
    <text evidence="2">The sequence shown here is derived from an EMBL/GenBank/DDBJ whole genome shotgun (WGS) entry which is preliminary data.</text>
</comment>
<proteinExistence type="predicted"/>
<keyword evidence="3" id="KW-1185">Reference proteome</keyword>
<dbReference type="EMBL" id="JAFBEB010000018">
    <property type="protein sequence ID" value="MBM7591985.1"/>
    <property type="molecule type" value="Genomic_DNA"/>
</dbReference>
<dbReference type="GO" id="GO:0003677">
    <property type="term" value="F:DNA binding"/>
    <property type="evidence" value="ECO:0007669"/>
    <property type="project" value="InterPro"/>
</dbReference>
<dbReference type="GO" id="GO:0000156">
    <property type="term" value="F:phosphorelay response regulator activity"/>
    <property type="evidence" value="ECO:0007669"/>
    <property type="project" value="InterPro"/>
</dbReference>
<dbReference type="Pfam" id="PF04397">
    <property type="entry name" value="LytTR"/>
    <property type="match status" value="1"/>
</dbReference>
<evidence type="ECO:0000313" key="2">
    <source>
        <dbReference type="EMBL" id="MBM7591985.1"/>
    </source>
</evidence>
<dbReference type="PANTHER" id="PTHR37299:SF4">
    <property type="entry name" value="TRANSCRIPTIONAL REGULATOR"/>
    <property type="match status" value="1"/>
</dbReference>
<feature type="domain" description="HTH LytTR-type" evidence="1">
    <location>
        <begin position="121"/>
        <end position="215"/>
    </location>
</feature>
<reference evidence="2" key="1">
    <citation type="submission" date="2021-01" db="EMBL/GenBank/DDBJ databases">
        <title>Genomic Encyclopedia of Type Strains, Phase IV (KMG-IV): sequencing the most valuable type-strain genomes for metagenomic binning, comparative biology and taxonomic classification.</title>
        <authorList>
            <person name="Goeker M."/>
        </authorList>
    </citation>
    <scope>NUCLEOTIDE SEQUENCE</scope>
    <source>
        <strain evidence="2">DSM 25523</strain>
    </source>
</reference>
<dbReference type="PROSITE" id="PS50930">
    <property type="entry name" value="HTH_LYTTR"/>
    <property type="match status" value="1"/>
</dbReference>
<accession>A0A938Y675</accession>
<dbReference type="SMART" id="SM00850">
    <property type="entry name" value="LytTR"/>
    <property type="match status" value="1"/>
</dbReference>
<dbReference type="RefSeq" id="WP_204519634.1">
    <property type="nucleotide sequence ID" value="NZ_BAABIN010000034.1"/>
</dbReference>
<evidence type="ECO:0000313" key="3">
    <source>
        <dbReference type="Proteomes" id="UP000717624"/>
    </source>
</evidence>
<dbReference type="InterPro" id="IPR046947">
    <property type="entry name" value="LytR-like"/>
</dbReference>
<dbReference type="Gene3D" id="2.40.50.40">
    <property type="match status" value="1"/>
</dbReference>
<dbReference type="Gene3D" id="2.20.25.10">
    <property type="match status" value="1"/>
</dbReference>
<dbReference type="Proteomes" id="UP000717624">
    <property type="component" value="Unassembled WGS sequence"/>
</dbReference>
<organism evidence="2 3">
    <name type="scientific">Brevibacillus fulvus</name>
    <dbReference type="NCBI Taxonomy" id="1125967"/>
    <lineage>
        <taxon>Bacteria</taxon>
        <taxon>Bacillati</taxon>
        <taxon>Bacillota</taxon>
        <taxon>Bacilli</taxon>
        <taxon>Bacillales</taxon>
        <taxon>Paenibacillaceae</taxon>
        <taxon>Brevibacillus</taxon>
    </lineage>
</organism>
<dbReference type="PANTHER" id="PTHR37299">
    <property type="entry name" value="TRANSCRIPTIONAL REGULATOR-RELATED"/>
    <property type="match status" value="1"/>
</dbReference>
<dbReference type="AlphaFoldDB" id="A0A938Y675"/>
<name>A0A938Y675_9BACL</name>
<protein>
    <recommendedName>
        <fullName evidence="1">HTH LytTR-type domain-containing protein</fullName>
    </recommendedName>
</protein>
<gene>
    <name evidence="2" type="ORF">JOD01_003637</name>
</gene>
<sequence>MKPFSIPSILQIMSEFFPKHTSIAVTDAKQYIYYQPSQAIDLNISPGDLIKEGTASHKALTLRQKVSETIAADVLGVPYFGTSIPLLEEGVVNGCITAILPCQPSALPFLTVRTSPDQWMPMPYAEIMYLEAQNRKTQVVTLKGKGFHKSPLSELEWLLPDELFIRVHRSYIVNPHYIAEIHPDYHSTFLLVMKDQQRIPVSQSYSSQFRKLLQF</sequence>